<proteinExistence type="predicted"/>
<evidence type="ECO:0000313" key="3">
    <source>
        <dbReference type="Proteomes" id="UP000001564"/>
    </source>
</evidence>
<dbReference type="HOGENOM" id="CLU_265371_0_0_11"/>
<keyword evidence="3" id="KW-1185">Reference proteome</keyword>
<name>A5CMI2_CLAM3</name>
<dbReference type="EMBL" id="AM711867">
    <property type="protein sequence ID" value="CAN00268.1"/>
    <property type="molecule type" value="Genomic_DNA"/>
</dbReference>
<evidence type="ECO:0000256" key="1">
    <source>
        <dbReference type="SAM" id="MobiDB-lite"/>
    </source>
</evidence>
<dbReference type="AlphaFoldDB" id="A5CMI2"/>
<feature type="compositionally biased region" description="Low complexity" evidence="1">
    <location>
        <begin position="606"/>
        <end position="617"/>
    </location>
</feature>
<evidence type="ECO:0000313" key="2">
    <source>
        <dbReference type="EMBL" id="CAN00268.1"/>
    </source>
</evidence>
<dbReference type="eggNOG" id="ENOG5033GHP">
    <property type="taxonomic scope" value="Bacteria"/>
</dbReference>
<sequence>MGRVKLKKPRKNRHVPLAAAMRAFDNTALWTLVIAGGASPLLRERWPTMGQLAYLASTATSTGSKPTSPSLLSSLMDSVTIEYPSVVRSEDFTPKDPRDEVRARVGDLTYRLFSGLIERPVADIDRALLVADSVDSEVIKHHGFGIRTIVEICLSYTDWAVSRLAPTWPSRETDEEPFELTIEELDAARALVDFGTPPHLVNTKAKQRALEWMTCSALDIPYDAHHAKSAFGRFVRVIPVGSTEPQWMPLAFIPESMAFAIADLLESTPLSPEMHFQFAQNSAAMVRNCLWSFTDAVIGSPEMTSGPAVSPSNVVQWAIPVREDLILLIQITSSLNADLMPFPDEPVVLTIARSLPRNEPTEVPFAGGGITLPPGTRAIPIVVFSTPDHIMALQAEGLLSMSLDDLRWIAATAEGKLDLLNFSQDMSDPDRPRTMGFETIDYWEMWKANGKTLFSGGRKPSFVVIAPHWGDAEWDRAAALCELENALAVLQFHGLRDFVGVRASDREPYMVYSRSGGPARELDPPKRFSGVHVRPDALGASITIGICPVGVIAGDGNLYSEQDGQILHDMSGSLTHGVLRIGRAWLEAHDGTSVRGHRITLTPKHSSSSSSSSSPARAALHASSVEVNGAGIAVSNIDVDIDVFLENADGNSGWIRSQFSSVLYEILCRVGATEPGAAAVRNIWDSASPTMTLNLLTTATQLNNLEQPQGLDPAFVSSVDRIIAEKVYQRGVTVDLYEGPAALALERDILAPIALNHLKEQLGAYESDAVIRYGMRQLQRSLENSTRHIRNVRTSARELDLDWDPIARVSEVSGESFELRRCNEILVEACMLAAPSGTKSIDASGWATLLAAASAYFNATMRSESLYYQVTPTSILIDGTYQISTQVARSDSTSPGGRASYRIDDQFALSLAGEGFVLSDAAAAPSSLDSSGVDDEIKRAFGASASEIYLVLYALAGWHCTPGEGEVASASPRSVTAWVLENTELQDQPDGPSVVEAAIALLTSTSAELQKDSWKPWHARTRKRRLLIQPLPLMSTGELLIAPHYLLAALSAYKNYIDQGMLPWSQPAPPGRLDRALESFRNAKNRALEVDVIDALVKDDWRVLGNVKESKAQRLNVPNLSTEIDAVAGKAGNRIIYVLEAKDPVSAHATPQLRGQLDDFYADGGKKPSYAAQLDRKLADVAPFADNVAEALGLPPSGENWNYEVHALFVTRHPIVAAFVGERFEFTTIGGMLERLNATNVDSGSDDHSRGD</sequence>
<protein>
    <submittedName>
        <fullName evidence="2">Uncharacterized protein</fullName>
    </submittedName>
</protein>
<dbReference type="KEGG" id="cmi:CMM_0246"/>
<accession>A5CMI2</accession>
<feature type="region of interest" description="Disordered" evidence="1">
    <location>
        <begin position="596"/>
        <end position="617"/>
    </location>
</feature>
<gene>
    <name evidence="2" type="ordered locus">CMM_0246</name>
</gene>
<organism evidence="2 3">
    <name type="scientific">Clavibacter michiganensis subsp. michiganensis (strain NCPPB 382)</name>
    <dbReference type="NCBI Taxonomy" id="443906"/>
    <lineage>
        <taxon>Bacteria</taxon>
        <taxon>Bacillati</taxon>
        <taxon>Actinomycetota</taxon>
        <taxon>Actinomycetes</taxon>
        <taxon>Micrococcales</taxon>
        <taxon>Microbacteriaceae</taxon>
        <taxon>Clavibacter</taxon>
    </lineage>
</organism>
<dbReference type="Proteomes" id="UP000001564">
    <property type="component" value="Chromosome"/>
</dbReference>
<reference evidence="2 3" key="1">
    <citation type="journal article" date="2008" name="J. Bacteriol.">
        <title>The genome sequence of the tomato-pathogenic actinomycete Clavibacter michiganensis subsp. michiganensis NCPPB382 reveals a large island involved in pathogenicity.</title>
        <authorList>
            <person name="Gartemann K.H."/>
            <person name="Abt B."/>
            <person name="Bekel T."/>
            <person name="Burger A."/>
            <person name="Engemann J."/>
            <person name="Flugel M."/>
            <person name="Gaigalat L."/>
            <person name="Goesmann A."/>
            <person name="Grafen I."/>
            <person name="Kalinowski J."/>
            <person name="Kaup O."/>
            <person name="Kirchner O."/>
            <person name="Krause L."/>
            <person name="Linke B."/>
            <person name="McHardy A."/>
            <person name="Meyer F."/>
            <person name="Pohle S."/>
            <person name="Ruckert C."/>
            <person name="Schneiker S."/>
            <person name="Zellermann E.M."/>
            <person name="Puhler A."/>
            <person name="Eichenlaub R."/>
            <person name="Kaiser O."/>
            <person name="Bartels D."/>
        </authorList>
    </citation>
    <scope>NUCLEOTIDE SEQUENCE [LARGE SCALE GENOMIC DNA]</scope>
    <source>
        <strain evidence="2 3">NCPPB 382</strain>
    </source>
</reference>